<feature type="non-terminal residue" evidence="3">
    <location>
        <position position="139"/>
    </location>
</feature>
<feature type="non-terminal residue" evidence="3">
    <location>
        <position position="1"/>
    </location>
</feature>
<feature type="domain" description="Transmembrane protein TMEM132 N-terminal" evidence="1">
    <location>
        <begin position="24"/>
        <end position="76"/>
    </location>
</feature>
<keyword evidence="4" id="KW-1185">Reference proteome</keyword>
<gene>
    <name evidence="3" type="ORF">MONAX_5E020827</name>
</gene>
<evidence type="ECO:0000313" key="3">
    <source>
        <dbReference type="EMBL" id="VTJ88410.1"/>
    </source>
</evidence>
<evidence type="ECO:0000259" key="2">
    <source>
        <dbReference type="Pfam" id="PF23481"/>
    </source>
</evidence>
<reference evidence="3" key="1">
    <citation type="submission" date="2019-04" db="EMBL/GenBank/DDBJ databases">
        <authorList>
            <person name="Alioto T."/>
            <person name="Alioto T."/>
        </authorList>
    </citation>
    <scope>NUCLEOTIDE SEQUENCE [LARGE SCALE GENOMIC DNA]</scope>
</reference>
<comment type="caution">
    <text evidence="3">The sequence shown here is derived from an EMBL/GenBank/DDBJ whole genome shotgun (WGS) entry which is preliminary data.</text>
</comment>
<dbReference type="EMBL" id="CABDUW010002937">
    <property type="protein sequence ID" value="VTJ88410.1"/>
    <property type="molecule type" value="Genomic_DNA"/>
</dbReference>
<evidence type="ECO:0000259" key="1">
    <source>
        <dbReference type="Pfam" id="PF15705"/>
    </source>
</evidence>
<dbReference type="Pfam" id="PF15705">
    <property type="entry name" value="TMEM132_N"/>
    <property type="match status" value="1"/>
</dbReference>
<proteinExistence type="predicted"/>
<dbReference type="PANTHER" id="PTHR13388">
    <property type="entry name" value="DETONATOR, ISOFORM E"/>
    <property type="match status" value="1"/>
</dbReference>
<name>A0A5E4D431_MARMO</name>
<dbReference type="InterPro" id="IPR026307">
    <property type="entry name" value="TMEM132"/>
</dbReference>
<dbReference type="Proteomes" id="UP000335636">
    <property type="component" value="Unassembled WGS sequence"/>
</dbReference>
<dbReference type="InterPro" id="IPR055422">
    <property type="entry name" value="Ig_TMEM132_2nd"/>
</dbReference>
<evidence type="ECO:0000313" key="4">
    <source>
        <dbReference type="Proteomes" id="UP000335636"/>
    </source>
</evidence>
<sequence length="139" mass="15587">VEGPVTMNGLQRFSSLPAFLPSTLHITNAEVFSFLEEANQDLRCNSSLQLGGVLLDPQSLEPPSVSTSYGLFSMELLLMPTPFSNLEKFPLYWELKSHILHSSILSNRPKVQFYATCMVWDDSDPGEDLPCIKMFAFPE</sequence>
<feature type="domain" description="Transmembrane protein TMEM132 second Ig-like" evidence="2">
    <location>
        <begin position="95"/>
        <end position="139"/>
    </location>
</feature>
<protein>
    <submittedName>
        <fullName evidence="3">Uncharacterized protein</fullName>
    </submittedName>
</protein>
<dbReference type="AlphaFoldDB" id="A0A5E4D431"/>
<dbReference type="PANTHER" id="PTHR13388:SF12">
    <property type="entry name" value="TRANSMEMBRANE PROTEIN 132B"/>
    <property type="match status" value="1"/>
</dbReference>
<dbReference type="Pfam" id="PF23481">
    <property type="entry name" value="Ig_TMEM132_2nd"/>
    <property type="match status" value="1"/>
</dbReference>
<organism evidence="3 4">
    <name type="scientific">Marmota monax</name>
    <name type="common">Woodchuck</name>
    <dbReference type="NCBI Taxonomy" id="9995"/>
    <lineage>
        <taxon>Eukaryota</taxon>
        <taxon>Metazoa</taxon>
        <taxon>Chordata</taxon>
        <taxon>Craniata</taxon>
        <taxon>Vertebrata</taxon>
        <taxon>Euteleostomi</taxon>
        <taxon>Mammalia</taxon>
        <taxon>Eutheria</taxon>
        <taxon>Euarchontoglires</taxon>
        <taxon>Glires</taxon>
        <taxon>Rodentia</taxon>
        <taxon>Sciuromorpha</taxon>
        <taxon>Sciuridae</taxon>
        <taxon>Xerinae</taxon>
        <taxon>Marmotini</taxon>
        <taxon>Marmota</taxon>
    </lineage>
</organism>
<dbReference type="InterPro" id="IPR031435">
    <property type="entry name" value="TMEM132_N"/>
</dbReference>
<accession>A0A5E4D431</accession>